<organism evidence="1">
    <name type="scientific">Sus scrofa</name>
    <name type="common">Pig</name>
    <dbReference type="NCBI Taxonomy" id="9823"/>
    <lineage>
        <taxon>Eukaryota</taxon>
        <taxon>Metazoa</taxon>
        <taxon>Chordata</taxon>
        <taxon>Craniata</taxon>
        <taxon>Vertebrata</taxon>
        <taxon>Euteleostomi</taxon>
        <taxon>Mammalia</taxon>
        <taxon>Eutheria</taxon>
        <taxon>Laurasiatheria</taxon>
        <taxon>Artiodactyla</taxon>
        <taxon>Suina</taxon>
        <taxon>Suidae</taxon>
        <taxon>Sus</taxon>
    </lineage>
</organism>
<evidence type="ECO:0000313" key="1">
    <source>
        <dbReference type="EMBL" id="HDA24947.1"/>
    </source>
</evidence>
<reference evidence="1" key="1">
    <citation type="journal article" date="2019" name="PeerJ">
        <title>Genes of the pig, Sus scrofa, reconstructed with EvidentialGene.</title>
        <authorList>
            <person name="Gilbert D.G."/>
        </authorList>
    </citation>
    <scope>NUCLEOTIDE SEQUENCE</scope>
</reference>
<dbReference type="EMBL" id="DQIR01075582">
    <property type="protein sequence ID" value="HDA31058.1"/>
    <property type="molecule type" value="Transcribed_RNA"/>
</dbReference>
<proteinExistence type="predicted"/>
<protein>
    <submittedName>
        <fullName evidence="1">Cytochrome c oxidase subunit 6A2, mitochondrial</fullName>
    </submittedName>
</protein>
<dbReference type="AlphaFoldDB" id="A0A480HL81"/>
<sequence>MNSGRWWWPEWSQELRVQRATLGSASPKVRKRQVRAPVPPWSPLAALAKPLLRDLRGKAMSVGEAGDNSTVLSLSFTEAQAPFPSVPANHLLSLKFFLS</sequence>
<accession>A0A480HL81</accession>
<name>A0A480HL81_PIG</name>
<dbReference type="EMBL" id="DQIR01069471">
    <property type="protein sequence ID" value="HDA24947.1"/>
    <property type="molecule type" value="Transcribed_RNA"/>
</dbReference>